<feature type="compositionally biased region" description="Acidic residues" evidence="1">
    <location>
        <begin position="346"/>
        <end position="355"/>
    </location>
</feature>
<keyword evidence="3" id="KW-1185">Reference proteome</keyword>
<name>S9V1M5_9TRYP</name>
<evidence type="ECO:0000313" key="2">
    <source>
        <dbReference type="EMBL" id="EPY20801.1"/>
    </source>
</evidence>
<comment type="caution">
    <text evidence="2">The sequence shown here is derived from an EMBL/GenBank/DDBJ whole genome shotgun (WGS) entry which is preliminary data.</text>
</comment>
<dbReference type="Proteomes" id="UP000015354">
    <property type="component" value="Unassembled WGS sequence"/>
</dbReference>
<dbReference type="OrthoDB" id="278744at2759"/>
<evidence type="ECO:0000313" key="3">
    <source>
        <dbReference type="Proteomes" id="UP000015354"/>
    </source>
</evidence>
<reference evidence="2 3" key="1">
    <citation type="journal article" date="2013" name="PLoS ONE">
        <title>Predicting the Proteins of Angomonas deanei, Strigomonas culicis and Their Respective Endosymbionts Reveals New Aspects of the Trypanosomatidae Family.</title>
        <authorList>
            <person name="Motta M.C."/>
            <person name="Martins A.C."/>
            <person name="de Souza S.S."/>
            <person name="Catta-Preta C.M."/>
            <person name="Silva R."/>
            <person name="Klein C.C."/>
            <person name="de Almeida L.G."/>
            <person name="de Lima Cunha O."/>
            <person name="Ciapina L.P."/>
            <person name="Brocchi M."/>
            <person name="Colabardini A.C."/>
            <person name="de Araujo Lima B."/>
            <person name="Machado C.R."/>
            <person name="de Almeida Soares C.M."/>
            <person name="Probst C.M."/>
            <person name="de Menezes C.B."/>
            <person name="Thompson C.E."/>
            <person name="Bartholomeu D.C."/>
            <person name="Gradia D.F."/>
            <person name="Pavoni D.P."/>
            <person name="Grisard E.C."/>
            <person name="Fantinatti-Garboggini F."/>
            <person name="Marchini F.K."/>
            <person name="Rodrigues-Luiz G.F."/>
            <person name="Wagner G."/>
            <person name="Goldman G.H."/>
            <person name="Fietto J.L."/>
            <person name="Elias M.C."/>
            <person name="Goldman M.H."/>
            <person name="Sagot M.F."/>
            <person name="Pereira M."/>
            <person name="Stoco P.H."/>
            <person name="de Mendonca-Neto R.P."/>
            <person name="Teixeira S.M."/>
            <person name="Maciel T.E."/>
            <person name="de Oliveira Mendes T.A."/>
            <person name="Urmenyi T.P."/>
            <person name="de Souza W."/>
            <person name="Schenkman S."/>
            <person name="de Vasconcelos A.T."/>
        </authorList>
    </citation>
    <scope>NUCLEOTIDE SEQUENCE [LARGE SCALE GENOMIC DNA]</scope>
</reference>
<dbReference type="AlphaFoldDB" id="S9V1M5"/>
<dbReference type="EMBL" id="ATMH01008827">
    <property type="protein sequence ID" value="EPY20801.1"/>
    <property type="molecule type" value="Genomic_DNA"/>
</dbReference>
<protein>
    <submittedName>
        <fullName evidence="2">Uncharacterized protein</fullName>
    </submittedName>
</protein>
<evidence type="ECO:0000256" key="1">
    <source>
        <dbReference type="SAM" id="MobiDB-lite"/>
    </source>
</evidence>
<gene>
    <name evidence="2" type="ORF">STCU_08827</name>
</gene>
<organism evidence="2 3">
    <name type="scientific">Strigomonas culicis</name>
    <dbReference type="NCBI Taxonomy" id="28005"/>
    <lineage>
        <taxon>Eukaryota</taxon>
        <taxon>Discoba</taxon>
        <taxon>Euglenozoa</taxon>
        <taxon>Kinetoplastea</taxon>
        <taxon>Metakinetoplastina</taxon>
        <taxon>Trypanosomatida</taxon>
        <taxon>Trypanosomatidae</taxon>
        <taxon>Strigomonadinae</taxon>
        <taxon>Strigomonas</taxon>
    </lineage>
</organism>
<sequence length="905" mass="100272">MHRFLSFSSQRIASAGIRKVDRYALYGAPVVALAACSTPARAGLPQGQAEGRAPAPRAEAARMEDHLYRRTVASLYTYVHHPAHERLAGVPPLTPAKQQLLEELRSSAGAPCGPPAAYTLDIPADSVDLLFGRVASYLRQEERAERCQRGASPVRVLQGKLWEATYRPLRPSLDELAFLLQTCCTLVEQRRASLVVASRLLQPRWPHWLLRREPSGAVYHSFLRKSLLAWLSEAVRHTKEANEAPGSGPPSAADHQRYYLTPRDARAVLDNIGHLLRGPEASTLVGPLACIAVRDLQAVEQPEPLIALLWAVQSTGAHAPQSFWQAVFDRVVDLNASCTQLSADAAADEGGEDDALTPPPAGGPRSRGAPAGHVFSGLTTRQIYRLLAVLKREKWCGDVAAMHGLVDAALKNIAFETEAAVGGAPAVASAPPVALTRKEVVERVRRVANLSWDELVELLSLAGDLEIPFHISAEKVTEHLLLPMLRFLHGPDLIALLRVIRQTKCKAPLLLAEFTHIVARQKPTAPYTYPVTHAMVKVLLQEPSLMLDTRCGEEVASTERALREMPAAVLLHFFFGLIERHHTHVCAKELAQLGDTLYALSRQSHYLLLSLGDKARALLDAALCRQMERLLQVEVARPADATRLLEHTVVLRMRAAQDAANAALYPHTQALLRTRNAAVARRERDEATRRQLLEEAAGEEVPPSEGDHDTIAVRWESLSDQQLPAVPKAAFEVYRELIYMLERMTVVKATVSDADKQRFSEVLFRTGLYNIFLGGQLFKNAHFHQEEERSASDPTPPLPRLPMWVETAVSQVILKKLNQLYQHNPVLKSGASSKGAVAEEFLHTLGQIYCDAEKVRQFKACVLDSPFRVAKQKREVWIFLCDITQFFGSEKDKEEARNILSKTLF</sequence>
<proteinExistence type="predicted"/>
<dbReference type="CDD" id="cd23742">
    <property type="entry name" value="RESC12-12A"/>
    <property type="match status" value="1"/>
</dbReference>
<feature type="region of interest" description="Disordered" evidence="1">
    <location>
        <begin position="344"/>
        <end position="372"/>
    </location>
</feature>
<accession>S9V1M5</accession>
<feature type="compositionally biased region" description="Low complexity" evidence="1">
    <location>
        <begin position="363"/>
        <end position="372"/>
    </location>
</feature>